<evidence type="ECO:0000256" key="5">
    <source>
        <dbReference type="SAM" id="Phobius"/>
    </source>
</evidence>
<proteinExistence type="predicted"/>
<evidence type="ECO:0000256" key="2">
    <source>
        <dbReference type="ARBA" id="ARBA00022692"/>
    </source>
</evidence>
<feature type="transmembrane region" description="Helical" evidence="5">
    <location>
        <begin position="49"/>
        <end position="69"/>
    </location>
</feature>
<dbReference type="EMBL" id="JBHRTO010000001">
    <property type="protein sequence ID" value="MFC3180842.1"/>
    <property type="molecule type" value="Genomic_DNA"/>
</dbReference>
<sequence>MLRYLRYLILAAVGLALLIVALANRTPVLLKAMPDDFAAFLGVTWQMELPVFVVLFGGIVIGVLVGFLWEWAREHKHRVTASVKTREVSKLERELATMRDATSLPQDDVLAILDRSKAK</sequence>
<protein>
    <submittedName>
        <fullName evidence="7">LapA family protein</fullName>
    </submittedName>
</protein>
<dbReference type="Pfam" id="PF06305">
    <property type="entry name" value="LapA_dom"/>
    <property type="match status" value="1"/>
</dbReference>
<comment type="caution">
    <text evidence="7">The sequence shown here is derived from an EMBL/GenBank/DDBJ whole genome shotgun (WGS) entry which is preliminary data.</text>
</comment>
<gene>
    <name evidence="7" type="ORF">ACFOGH_07570</name>
</gene>
<keyword evidence="1" id="KW-1003">Cell membrane</keyword>
<evidence type="ECO:0000256" key="1">
    <source>
        <dbReference type="ARBA" id="ARBA00022475"/>
    </source>
</evidence>
<reference evidence="8" key="1">
    <citation type="journal article" date="2019" name="Int. J. Syst. Evol. Microbiol.">
        <title>The Global Catalogue of Microorganisms (GCM) 10K type strain sequencing project: providing services to taxonomists for standard genome sequencing and annotation.</title>
        <authorList>
            <consortium name="The Broad Institute Genomics Platform"/>
            <consortium name="The Broad Institute Genome Sequencing Center for Infectious Disease"/>
            <person name="Wu L."/>
            <person name="Ma J."/>
        </authorList>
    </citation>
    <scope>NUCLEOTIDE SEQUENCE [LARGE SCALE GENOMIC DNA]</scope>
    <source>
        <strain evidence="8">KCTC 52039</strain>
    </source>
</reference>
<evidence type="ECO:0000256" key="4">
    <source>
        <dbReference type="ARBA" id="ARBA00023136"/>
    </source>
</evidence>
<accession>A0ABV7IWF0</accession>
<keyword evidence="8" id="KW-1185">Reference proteome</keyword>
<dbReference type="InterPro" id="IPR010445">
    <property type="entry name" value="LapA_dom"/>
</dbReference>
<organism evidence="7 8">
    <name type="scientific">Cypionkella sinensis</name>
    <dbReference type="NCBI Taxonomy" id="1756043"/>
    <lineage>
        <taxon>Bacteria</taxon>
        <taxon>Pseudomonadati</taxon>
        <taxon>Pseudomonadota</taxon>
        <taxon>Alphaproteobacteria</taxon>
        <taxon>Rhodobacterales</taxon>
        <taxon>Paracoccaceae</taxon>
        <taxon>Cypionkella</taxon>
    </lineage>
</organism>
<evidence type="ECO:0000313" key="7">
    <source>
        <dbReference type="EMBL" id="MFC3180842.1"/>
    </source>
</evidence>
<keyword evidence="3 5" id="KW-1133">Transmembrane helix</keyword>
<name>A0ABV7IWF0_9RHOB</name>
<dbReference type="RefSeq" id="WP_380072462.1">
    <property type="nucleotide sequence ID" value="NZ_JBHRTO010000001.1"/>
</dbReference>
<dbReference type="Proteomes" id="UP001595547">
    <property type="component" value="Unassembled WGS sequence"/>
</dbReference>
<evidence type="ECO:0000256" key="3">
    <source>
        <dbReference type="ARBA" id="ARBA00022989"/>
    </source>
</evidence>
<evidence type="ECO:0000313" key="8">
    <source>
        <dbReference type="Proteomes" id="UP001595547"/>
    </source>
</evidence>
<keyword evidence="2 5" id="KW-0812">Transmembrane</keyword>
<keyword evidence="4 5" id="KW-0472">Membrane</keyword>
<feature type="domain" description="Lipopolysaccharide assembly protein A" evidence="6">
    <location>
        <begin position="44"/>
        <end position="96"/>
    </location>
</feature>
<evidence type="ECO:0000259" key="6">
    <source>
        <dbReference type="Pfam" id="PF06305"/>
    </source>
</evidence>